<dbReference type="Proteomes" id="UP001259832">
    <property type="component" value="Unassembled WGS sequence"/>
</dbReference>
<proteinExistence type="predicted"/>
<keyword evidence="3" id="KW-1185">Reference proteome</keyword>
<evidence type="ECO:0000313" key="3">
    <source>
        <dbReference type="Proteomes" id="UP001259832"/>
    </source>
</evidence>
<organism evidence="2 3">
    <name type="scientific">Phytophthora citrophthora</name>
    <dbReference type="NCBI Taxonomy" id="4793"/>
    <lineage>
        <taxon>Eukaryota</taxon>
        <taxon>Sar</taxon>
        <taxon>Stramenopiles</taxon>
        <taxon>Oomycota</taxon>
        <taxon>Peronosporomycetes</taxon>
        <taxon>Peronosporales</taxon>
        <taxon>Peronosporaceae</taxon>
        <taxon>Phytophthora</taxon>
    </lineage>
</organism>
<name>A0AAD9LKG8_9STRA</name>
<dbReference type="EMBL" id="JASMQC010000017">
    <property type="protein sequence ID" value="KAK1939022.1"/>
    <property type="molecule type" value="Genomic_DNA"/>
</dbReference>
<feature type="region of interest" description="Disordered" evidence="1">
    <location>
        <begin position="51"/>
        <end position="77"/>
    </location>
</feature>
<dbReference type="AlphaFoldDB" id="A0AAD9LKG8"/>
<accession>A0AAD9LKG8</accession>
<sequence length="77" mass="8589">MSSHSPVGTFHVVQVEENPIRRELERFCSCGSQGRSCLRVEVGVDTADTSDVDERARLNSQKPRQGEALPNKTEDDM</sequence>
<gene>
    <name evidence="2" type="ORF">P3T76_009097</name>
</gene>
<evidence type="ECO:0000256" key="1">
    <source>
        <dbReference type="SAM" id="MobiDB-lite"/>
    </source>
</evidence>
<comment type="caution">
    <text evidence="2">The sequence shown here is derived from an EMBL/GenBank/DDBJ whole genome shotgun (WGS) entry which is preliminary data.</text>
</comment>
<evidence type="ECO:0000313" key="2">
    <source>
        <dbReference type="EMBL" id="KAK1939022.1"/>
    </source>
</evidence>
<reference evidence="2" key="1">
    <citation type="submission" date="2023-08" db="EMBL/GenBank/DDBJ databases">
        <title>Reference Genome Resource for the Citrus Pathogen Phytophthora citrophthora.</title>
        <authorList>
            <person name="Moller H."/>
            <person name="Coetzee B."/>
            <person name="Rose L.J."/>
            <person name="Van Niekerk J.M."/>
        </authorList>
    </citation>
    <scope>NUCLEOTIDE SEQUENCE</scope>
    <source>
        <strain evidence="2">STE-U-9442</strain>
    </source>
</reference>
<protein>
    <submittedName>
        <fullName evidence="2">Uncharacterized protein</fullName>
    </submittedName>
</protein>